<evidence type="ECO:0000313" key="2">
    <source>
        <dbReference type="Proteomes" id="UP000278962"/>
    </source>
</evidence>
<comment type="caution">
    <text evidence="1">The sequence shown here is derived from an EMBL/GenBank/DDBJ whole genome shotgun (WGS) entry which is preliminary data.</text>
</comment>
<name>A0A660KYP1_9ACTN</name>
<dbReference type="AlphaFoldDB" id="A0A660KYP1"/>
<keyword evidence="2" id="KW-1185">Reference proteome</keyword>
<protein>
    <submittedName>
        <fullName evidence="1">Uncharacterized protein</fullName>
    </submittedName>
</protein>
<reference evidence="1 2" key="1">
    <citation type="submission" date="2018-10" db="EMBL/GenBank/DDBJ databases">
        <title>Genomic Encyclopedia of Archaeal and Bacterial Type Strains, Phase II (KMG-II): from individual species to whole genera.</title>
        <authorList>
            <person name="Goeker M."/>
        </authorList>
    </citation>
    <scope>NUCLEOTIDE SEQUENCE [LARGE SCALE GENOMIC DNA]</scope>
    <source>
        <strain evidence="1 2">DSM 14954</strain>
    </source>
</reference>
<dbReference type="RefSeq" id="WP_121253874.1">
    <property type="nucleotide sequence ID" value="NZ_RBIL01000002.1"/>
</dbReference>
<accession>A0A660KYP1</accession>
<dbReference type="OrthoDB" id="4828421at2"/>
<evidence type="ECO:0000313" key="1">
    <source>
        <dbReference type="EMBL" id="RKQ86278.1"/>
    </source>
</evidence>
<proteinExistence type="predicted"/>
<sequence length="64" mass="6880">MILEIRVRGPVALEDADRLGLVAEAAPVATVLRGALEDRPALHGALTRIIDDGLELVEVRRLPS</sequence>
<dbReference type="EMBL" id="RBIL01000002">
    <property type="protein sequence ID" value="RKQ86278.1"/>
    <property type="molecule type" value="Genomic_DNA"/>
</dbReference>
<organism evidence="1 2">
    <name type="scientific">Solirubrobacter pauli</name>
    <dbReference type="NCBI Taxonomy" id="166793"/>
    <lineage>
        <taxon>Bacteria</taxon>
        <taxon>Bacillati</taxon>
        <taxon>Actinomycetota</taxon>
        <taxon>Thermoleophilia</taxon>
        <taxon>Solirubrobacterales</taxon>
        <taxon>Solirubrobacteraceae</taxon>
        <taxon>Solirubrobacter</taxon>
    </lineage>
</organism>
<gene>
    <name evidence="1" type="ORF">C8N24_4288</name>
</gene>
<dbReference type="Proteomes" id="UP000278962">
    <property type="component" value="Unassembled WGS sequence"/>
</dbReference>